<name>A0AAE9KSZ7_9CAUD</name>
<accession>A0AAE9KSZ7</accession>
<keyword evidence="2" id="KW-1185">Reference proteome</keyword>
<evidence type="ECO:0000313" key="1">
    <source>
        <dbReference type="EMBL" id="UPW35884.1"/>
    </source>
</evidence>
<sequence>MSPFALILTSASCPVIRLCAIVRSLVSWGQLCLDGSFIERGNVNSPGIAMASAMLNFRRSFGVWGCPVAEPLNTSKVLCEKTHKTVSPALRGKLIRVLAVPGMMTGTERISGCSSLVPSL</sequence>
<evidence type="ECO:0000313" key="2">
    <source>
        <dbReference type="Proteomes" id="UP000831536"/>
    </source>
</evidence>
<dbReference type="EMBL" id="ON169972">
    <property type="protein sequence ID" value="UPW35884.1"/>
    <property type="molecule type" value="Genomic_DNA"/>
</dbReference>
<reference evidence="1" key="1">
    <citation type="journal article" date="2022" name="J. Appl. Microbiol.">
        <title>Bacteriophage-Antibiotic Combinations Against Multidrug-Resistant Pseudomonas aeruginosa.</title>
        <authorList>
            <person name="Holger D."/>
            <person name="Lev K.L."/>
            <person name="Kebriaei R."/>
            <person name="Morrisette T."/>
            <person name="Shah R."/>
            <person name="Alexander J."/>
            <person name="Lehman S.M."/>
            <person name="Rybak M.J."/>
        </authorList>
    </citation>
    <scope>NUCLEOTIDE SEQUENCE</scope>
</reference>
<protein>
    <submittedName>
        <fullName evidence="1">Protein containing conotoxin T superfamily domain</fullName>
    </submittedName>
</protein>
<proteinExistence type="predicted"/>
<organism evidence="1 2">
    <name type="scientific">Pseudomonas phage EM</name>
    <dbReference type="NCBI Taxonomy" id="2936914"/>
    <lineage>
        <taxon>Viruses</taxon>
        <taxon>Duplodnaviria</taxon>
        <taxon>Heunggongvirae</taxon>
        <taxon>Uroviricota</taxon>
        <taxon>Caudoviricetes</taxon>
        <taxon>Vandenendeviridae</taxon>
        <taxon>Skurskavirinae</taxon>
        <taxon>Baldwinvirus</taxon>
        <taxon>Baldwinvirus EM</taxon>
    </lineage>
</organism>
<dbReference type="Proteomes" id="UP000831536">
    <property type="component" value="Segment"/>
</dbReference>
<gene>
    <name evidence="1" type="ORF">EM_099</name>
</gene>